<dbReference type="PANTHER" id="PTHR21071:SF4">
    <property type="entry name" value="UDP-N-ACETYLENOLPYRUVOYLGLUCOSAMINE REDUCTASE"/>
    <property type="match status" value="1"/>
</dbReference>
<dbReference type="Proteomes" id="UP000315589">
    <property type="component" value="Unassembled WGS sequence"/>
</dbReference>
<dbReference type="GO" id="GO:0071949">
    <property type="term" value="F:FAD binding"/>
    <property type="evidence" value="ECO:0007669"/>
    <property type="project" value="InterPro"/>
</dbReference>
<gene>
    <name evidence="2" type="ORF">CEN91_617</name>
</gene>
<dbReference type="GO" id="GO:0008762">
    <property type="term" value="F:UDP-N-acetylmuramate dehydrogenase activity"/>
    <property type="evidence" value="ECO:0007669"/>
    <property type="project" value="InterPro"/>
</dbReference>
<sequence>MEIRNFKYIPMKIALKNLMTLKIQENIPLAPYTTFKIGGPAKYFFIAQTREDIINAIETAQELKLPYYILGGGSNLLVSDNGYDGLVIKVATAGCCQKENMLLCEAGLSLSQLIMNAQKVGLGGMEFMAGIPGTVGGAVYGNAGAWGREFGELVQEADIYKEGQIKKLSQADLGFVYRGCALKKSGGVILNIAIMLIKRRAQDIQKEVVEII</sequence>
<feature type="non-terminal residue" evidence="2">
    <location>
        <position position="212"/>
    </location>
</feature>
<dbReference type="Gene3D" id="3.30.43.10">
    <property type="entry name" value="Uridine Diphospho-n-acetylenolpyruvylglucosamine Reductase, domain 2"/>
    <property type="match status" value="1"/>
</dbReference>
<evidence type="ECO:0000313" key="2">
    <source>
        <dbReference type="EMBL" id="TSC91657.1"/>
    </source>
</evidence>
<dbReference type="GO" id="GO:0071555">
    <property type="term" value="P:cell wall organization"/>
    <property type="evidence" value="ECO:0007669"/>
    <property type="project" value="TreeGrafter"/>
</dbReference>
<dbReference type="InterPro" id="IPR036318">
    <property type="entry name" value="FAD-bd_PCMH-like_sf"/>
</dbReference>
<name>A0A554LFP7_9BACT</name>
<dbReference type="PROSITE" id="PS51387">
    <property type="entry name" value="FAD_PCMH"/>
    <property type="match status" value="1"/>
</dbReference>
<dbReference type="InterPro" id="IPR003170">
    <property type="entry name" value="MurB"/>
</dbReference>
<protein>
    <submittedName>
        <fullName evidence="2">UDP-N-acetylmuramate dehydrogenase</fullName>
    </submittedName>
</protein>
<dbReference type="Gene3D" id="3.30.465.10">
    <property type="match status" value="1"/>
</dbReference>
<feature type="domain" description="FAD-binding PCMH-type" evidence="1">
    <location>
        <begin position="36"/>
        <end position="199"/>
    </location>
</feature>
<dbReference type="SUPFAM" id="SSF56176">
    <property type="entry name" value="FAD-binding/transporter-associated domain-like"/>
    <property type="match status" value="1"/>
</dbReference>
<dbReference type="PANTHER" id="PTHR21071">
    <property type="entry name" value="UDP-N-ACETYLENOLPYRUVOYLGLUCOSAMINE REDUCTASE"/>
    <property type="match status" value="1"/>
</dbReference>
<reference evidence="2 3" key="1">
    <citation type="submission" date="2017-07" db="EMBL/GenBank/DDBJ databases">
        <title>Mechanisms for carbon and nitrogen cycling indicate functional differentiation within the Candidate Phyla Radiation.</title>
        <authorList>
            <person name="Danczak R.E."/>
            <person name="Johnston M.D."/>
            <person name="Kenah C."/>
            <person name="Slattery M."/>
            <person name="Wrighton K.C."/>
            <person name="Wilkins M.J."/>
        </authorList>
    </citation>
    <scope>NUCLEOTIDE SEQUENCE [LARGE SCALE GENOMIC DNA]</scope>
    <source>
        <strain evidence="2">Licking1014_85</strain>
    </source>
</reference>
<dbReference type="EMBL" id="VMGI01000104">
    <property type="protein sequence ID" value="TSC91657.1"/>
    <property type="molecule type" value="Genomic_DNA"/>
</dbReference>
<dbReference type="InterPro" id="IPR006094">
    <property type="entry name" value="Oxid_FAD_bind_N"/>
</dbReference>
<dbReference type="GO" id="GO:0005829">
    <property type="term" value="C:cytosol"/>
    <property type="evidence" value="ECO:0007669"/>
    <property type="project" value="TreeGrafter"/>
</dbReference>
<dbReference type="InterPro" id="IPR016167">
    <property type="entry name" value="FAD-bd_PCMH_sub1"/>
</dbReference>
<dbReference type="InterPro" id="IPR016166">
    <property type="entry name" value="FAD-bd_PCMH"/>
</dbReference>
<evidence type="ECO:0000313" key="3">
    <source>
        <dbReference type="Proteomes" id="UP000315589"/>
    </source>
</evidence>
<dbReference type="Pfam" id="PF01565">
    <property type="entry name" value="FAD_binding_4"/>
    <property type="match status" value="1"/>
</dbReference>
<accession>A0A554LFP7</accession>
<dbReference type="HAMAP" id="MF_00037">
    <property type="entry name" value="MurB"/>
    <property type="match status" value="1"/>
</dbReference>
<proteinExistence type="inferred from homology"/>
<evidence type="ECO:0000259" key="1">
    <source>
        <dbReference type="PROSITE" id="PS51387"/>
    </source>
</evidence>
<organism evidence="2 3">
    <name type="scientific">Candidatus Berkelbacteria bacterium Licking1014_85</name>
    <dbReference type="NCBI Taxonomy" id="2017148"/>
    <lineage>
        <taxon>Bacteria</taxon>
        <taxon>Candidatus Berkelbacteria</taxon>
    </lineage>
</organism>
<comment type="caution">
    <text evidence="2">The sequence shown here is derived from an EMBL/GenBank/DDBJ whole genome shotgun (WGS) entry which is preliminary data.</text>
</comment>
<dbReference type="AlphaFoldDB" id="A0A554LFP7"/>
<dbReference type="InterPro" id="IPR016169">
    <property type="entry name" value="FAD-bd_PCMH_sub2"/>
</dbReference>